<proteinExistence type="predicted"/>
<accession>A0AAD7CTZ2</accession>
<protein>
    <recommendedName>
        <fullName evidence="5">Secreted protein</fullName>
    </recommendedName>
</protein>
<feature type="signal peptide" evidence="2">
    <location>
        <begin position="1"/>
        <end position="20"/>
    </location>
</feature>
<evidence type="ECO:0000313" key="3">
    <source>
        <dbReference type="EMBL" id="KAJ7663531.1"/>
    </source>
</evidence>
<reference evidence="3" key="1">
    <citation type="submission" date="2023-03" db="EMBL/GenBank/DDBJ databases">
        <title>Massive genome expansion in bonnet fungi (Mycena s.s.) driven by repeated elements and novel gene families across ecological guilds.</title>
        <authorList>
            <consortium name="Lawrence Berkeley National Laboratory"/>
            <person name="Harder C.B."/>
            <person name="Miyauchi S."/>
            <person name="Viragh M."/>
            <person name="Kuo A."/>
            <person name="Thoen E."/>
            <person name="Andreopoulos B."/>
            <person name="Lu D."/>
            <person name="Skrede I."/>
            <person name="Drula E."/>
            <person name="Henrissat B."/>
            <person name="Morin E."/>
            <person name="Kohler A."/>
            <person name="Barry K."/>
            <person name="LaButti K."/>
            <person name="Morin E."/>
            <person name="Salamov A."/>
            <person name="Lipzen A."/>
            <person name="Mereny Z."/>
            <person name="Hegedus B."/>
            <person name="Baldrian P."/>
            <person name="Stursova M."/>
            <person name="Weitz H."/>
            <person name="Taylor A."/>
            <person name="Grigoriev I.V."/>
            <person name="Nagy L.G."/>
            <person name="Martin F."/>
            <person name="Kauserud H."/>
        </authorList>
    </citation>
    <scope>NUCLEOTIDE SEQUENCE</scope>
    <source>
        <strain evidence="3">CBHHK067</strain>
    </source>
</reference>
<feature type="region of interest" description="Disordered" evidence="1">
    <location>
        <begin position="85"/>
        <end position="110"/>
    </location>
</feature>
<evidence type="ECO:0008006" key="5">
    <source>
        <dbReference type="Google" id="ProtNLM"/>
    </source>
</evidence>
<sequence>MQQFVAHLAWVLLHGVPVHGPPDYSSVYDTSGPILQKKKFERSLHLRSRTRRCWPTCPNDLIFPSVHLGLLSGSVSKPILRTIPHSSLSSSSTARFYQKRSRAPVGPDLI</sequence>
<dbReference type="EMBL" id="JARKIE010000232">
    <property type="protein sequence ID" value="KAJ7663531.1"/>
    <property type="molecule type" value="Genomic_DNA"/>
</dbReference>
<evidence type="ECO:0000256" key="1">
    <source>
        <dbReference type="SAM" id="MobiDB-lite"/>
    </source>
</evidence>
<dbReference type="AlphaFoldDB" id="A0AAD7CTZ2"/>
<keyword evidence="2" id="KW-0732">Signal</keyword>
<feature type="chain" id="PRO_5042227362" description="Secreted protein" evidence="2">
    <location>
        <begin position="21"/>
        <end position="110"/>
    </location>
</feature>
<evidence type="ECO:0000256" key="2">
    <source>
        <dbReference type="SAM" id="SignalP"/>
    </source>
</evidence>
<organism evidence="3 4">
    <name type="scientific">Mycena rosella</name>
    <name type="common">Pink bonnet</name>
    <name type="synonym">Agaricus rosellus</name>
    <dbReference type="NCBI Taxonomy" id="1033263"/>
    <lineage>
        <taxon>Eukaryota</taxon>
        <taxon>Fungi</taxon>
        <taxon>Dikarya</taxon>
        <taxon>Basidiomycota</taxon>
        <taxon>Agaricomycotina</taxon>
        <taxon>Agaricomycetes</taxon>
        <taxon>Agaricomycetidae</taxon>
        <taxon>Agaricales</taxon>
        <taxon>Marasmiineae</taxon>
        <taxon>Mycenaceae</taxon>
        <taxon>Mycena</taxon>
    </lineage>
</organism>
<gene>
    <name evidence="3" type="ORF">B0H17DRAFT_1092702</name>
</gene>
<keyword evidence="4" id="KW-1185">Reference proteome</keyword>
<evidence type="ECO:0000313" key="4">
    <source>
        <dbReference type="Proteomes" id="UP001221757"/>
    </source>
</evidence>
<name>A0AAD7CTZ2_MYCRO</name>
<dbReference type="Proteomes" id="UP001221757">
    <property type="component" value="Unassembled WGS sequence"/>
</dbReference>
<comment type="caution">
    <text evidence="3">The sequence shown here is derived from an EMBL/GenBank/DDBJ whole genome shotgun (WGS) entry which is preliminary data.</text>
</comment>